<dbReference type="Gene3D" id="3.90.1150.10">
    <property type="entry name" value="Aspartate Aminotransferase, domain 1"/>
    <property type="match status" value="1"/>
</dbReference>
<gene>
    <name evidence="2" type="ORF">HNP82_001443</name>
</gene>
<dbReference type="PANTHER" id="PTHR43586">
    <property type="entry name" value="CYSTEINE DESULFURASE"/>
    <property type="match status" value="1"/>
</dbReference>
<dbReference type="Gene3D" id="3.40.640.10">
    <property type="entry name" value="Type I PLP-dependent aspartate aminotransferase-like (Major domain)"/>
    <property type="match status" value="1"/>
</dbReference>
<keyword evidence="3" id="KW-1185">Reference proteome</keyword>
<feature type="domain" description="Aminotransferase class V" evidence="1">
    <location>
        <begin position="18"/>
        <end position="366"/>
    </location>
</feature>
<evidence type="ECO:0000313" key="3">
    <source>
        <dbReference type="Proteomes" id="UP000543642"/>
    </source>
</evidence>
<reference evidence="2 3" key="1">
    <citation type="submission" date="2020-08" db="EMBL/GenBank/DDBJ databases">
        <title>Genomic Encyclopedia of Type Strains, Phase IV (KMG-IV): sequencing the most valuable type-strain genomes for metagenomic binning, comparative biology and taxonomic classification.</title>
        <authorList>
            <person name="Goeker M."/>
        </authorList>
    </citation>
    <scope>NUCLEOTIDE SEQUENCE [LARGE SCALE GENOMIC DNA]</scope>
    <source>
        <strain evidence="2 3">DSM 106146</strain>
    </source>
</reference>
<name>A0A7W8H9L9_9FIRM</name>
<dbReference type="InterPro" id="IPR015422">
    <property type="entry name" value="PyrdxlP-dep_Trfase_small"/>
</dbReference>
<evidence type="ECO:0000259" key="1">
    <source>
        <dbReference type="Pfam" id="PF00266"/>
    </source>
</evidence>
<keyword evidence="2" id="KW-0456">Lyase</keyword>
<dbReference type="RefSeq" id="WP_183772882.1">
    <property type="nucleotide sequence ID" value="NZ_CAWVEG010000090.1"/>
</dbReference>
<sequence>MFLDHFRSALAQTVDQGVFFDNASMGPVIPAVTEAMCDCMRLRQSMPMKYYQYANEIFPACKTRLASLINASPEEIAFTENVAYGINCAAGSIPFSPGDNVIVCDREFSSNIYPWMVQEHQKGVHLRIIPAAISGLDTFQKLPSHHPDFFPGGGLTVALLERYADSRTRAVSLSSVEFCDGFSADLEAIGQWCRQRNIYLIVDCAQSLGVMPMDVKKYHIDFLAGLSSKWLLGPFSTGFLYVRKELLPTLFPPFAGADSVTMDVDSVQYRLEFKPDATRFETGLPNAPGIAGLNASLKFMEDLGFENIYRQAWEVSEWFIRALNELHLSVAPCTRQANTRSTIVTFKTKDSSSAYKYLRQHNIACSFRCGCIRTGIHGYNTLHEAAQVIAALENYLRKQE</sequence>
<dbReference type="EMBL" id="JACHFW010000004">
    <property type="protein sequence ID" value="MBB5264332.1"/>
    <property type="molecule type" value="Genomic_DNA"/>
</dbReference>
<proteinExistence type="predicted"/>
<dbReference type="InterPro" id="IPR000192">
    <property type="entry name" value="Aminotrans_V_dom"/>
</dbReference>
<protein>
    <submittedName>
        <fullName evidence="2">Selenocysteine lyase/cysteine desulfurase</fullName>
    </submittedName>
</protein>
<comment type="caution">
    <text evidence="2">The sequence shown here is derived from an EMBL/GenBank/DDBJ whole genome shotgun (WGS) entry which is preliminary data.</text>
</comment>
<dbReference type="Proteomes" id="UP000543642">
    <property type="component" value="Unassembled WGS sequence"/>
</dbReference>
<dbReference type="InterPro" id="IPR015424">
    <property type="entry name" value="PyrdxlP-dep_Trfase"/>
</dbReference>
<dbReference type="PANTHER" id="PTHR43586:SF15">
    <property type="entry name" value="BLR3095 PROTEIN"/>
    <property type="match status" value="1"/>
</dbReference>
<accession>A0A7W8H9L9</accession>
<evidence type="ECO:0000313" key="2">
    <source>
        <dbReference type="EMBL" id="MBB5264332.1"/>
    </source>
</evidence>
<dbReference type="GO" id="GO:0016829">
    <property type="term" value="F:lyase activity"/>
    <property type="evidence" value="ECO:0007669"/>
    <property type="project" value="UniProtKB-KW"/>
</dbReference>
<dbReference type="AlphaFoldDB" id="A0A7W8H9L9"/>
<dbReference type="InterPro" id="IPR015421">
    <property type="entry name" value="PyrdxlP-dep_Trfase_major"/>
</dbReference>
<dbReference type="SUPFAM" id="SSF53383">
    <property type="entry name" value="PLP-dependent transferases"/>
    <property type="match status" value="1"/>
</dbReference>
<dbReference type="Pfam" id="PF00266">
    <property type="entry name" value="Aminotran_5"/>
    <property type="match status" value="1"/>
</dbReference>
<organism evidence="2 3">
    <name type="scientific">Catenibacillus scindens</name>
    <dbReference type="NCBI Taxonomy" id="673271"/>
    <lineage>
        <taxon>Bacteria</taxon>
        <taxon>Bacillati</taxon>
        <taxon>Bacillota</taxon>
        <taxon>Clostridia</taxon>
        <taxon>Lachnospirales</taxon>
        <taxon>Lachnospiraceae</taxon>
        <taxon>Catenibacillus</taxon>
    </lineage>
</organism>